<evidence type="ECO:0000256" key="1">
    <source>
        <dbReference type="ARBA" id="ARBA00023015"/>
    </source>
</evidence>
<dbReference type="PROSITE" id="PS00036">
    <property type="entry name" value="BZIP_BASIC"/>
    <property type="match status" value="1"/>
</dbReference>
<feature type="compositionally biased region" description="Low complexity" evidence="6">
    <location>
        <begin position="247"/>
        <end position="258"/>
    </location>
</feature>
<proteinExistence type="predicted"/>
<sequence>MPTSNEAEEPGETTAIISTHQFQPPQILHLISNTENASFHPRRRRITRRSASRMDSRERFLAMKGRSSYSKAGSQQASMSSAGLAVSLFLLAAICGAHLLRTTTTDLTDVFKKSSFSSDIQIQFIKSLYSNIHHHQPFTSHQLYNFDIQTKISQNINERFQRFVERLEEYVPSTITSASLNDWMLFGHQRQELQVNVLLAERRRRTVQRQRSPTPIPQSISSPRFINRQRNTSSAPPDSLRSWAHLSTSPTSIQPSTSDFGTNSNQTDEPTLMDYDAIDSYWRWDIDQEKGGLSPYQRLNDFGHQLDEDYYYLNNERNFQETDILFERDIQLLTEKGLLPDQTNFLQDNLNDNEVNLLANFSRTLSFDGIVENQNENTKWNDLLQLPTSSLFVSSGQDRKTSIISHSSSYNFQIDESELPNIPIHSPLQTENNPNLNQKDSVPNQRELGCSSRESISALSDIRQPILFNDVSLARCSSSSTSIGENSDNEEMVMERQQMLEEQSLQHSITNQQQSIPLADHFSEKVLTEKNQKTEKDEEAKDEAETEMLLSALFPQLFSPLPINDPRSSSQQNSPLFSDGNLVNNSEVEAILHELAAAEVILMNSTQTLAQNNFLSNQLQTSIEQIANTQQQPSSLSPLALPISPSIGPLSPIFEHFNQTLNMNGSPPSLPFDANGNSFNLFGAPLNLYCNTTVQNSCSPTTSSSSVGLPVTDSNIVSFNSPTEVVGSSELSNSDSFAFRYEQKLIPKISDNFQKIKNPPIKSLEGQVPMKAKGKRGRRSKDDSLVNQYDLPYSAEHLTAMSYRDYSSLMQDVRLTSQQKALIKKIRRRGRNKLAARKCRDRRLKNEARFDGEVVFDEYIEDEEDWDEDIDVVDVDDLSIVNKWRNVSKSKFSNEGNDFEKQFGENKFKQESISRFPSTSAYANNINSNQQQQFPPLTQNILNENTSPSRQRSRKQQHPSTQQFAIRVEI</sequence>
<dbReference type="InterPro" id="IPR008917">
    <property type="entry name" value="TF_DNA-bd_sf"/>
</dbReference>
<evidence type="ECO:0000256" key="2">
    <source>
        <dbReference type="ARBA" id="ARBA00023125"/>
    </source>
</evidence>
<organism evidence="8 9">
    <name type="scientific">Meloidogyne enterolobii</name>
    <name type="common">Root-knot nematode worm</name>
    <name type="synonym">Meloidogyne mayaguensis</name>
    <dbReference type="NCBI Taxonomy" id="390850"/>
    <lineage>
        <taxon>Eukaryota</taxon>
        <taxon>Metazoa</taxon>
        <taxon>Ecdysozoa</taxon>
        <taxon>Nematoda</taxon>
        <taxon>Chromadorea</taxon>
        <taxon>Rhabditida</taxon>
        <taxon>Tylenchina</taxon>
        <taxon>Tylenchomorpha</taxon>
        <taxon>Tylenchoidea</taxon>
        <taxon>Meloidogynidae</taxon>
        <taxon>Meloidogyninae</taxon>
        <taxon>Meloidogyne</taxon>
    </lineage>
</organism>
<name>A0A6V7V0Q0_MELEN</name>
<dbReference type="AlphaFoldDB" id="A0A6V7V0Q0"/>
<evidence type="ECO:0000259" key="7">
    <source>
        <dbReference type="PROSITE" id="PS00036"/>
    </source>
</evidence>
<dbReference type="InterPro" id="IPR004827">
    <property type="entry name" value="bZIP"/>
</dbReference>
<feature type="compositionally biased region" description="Low complexity" evidence="6">
    <location>
        <begin position="209"/>
        <end position="224"/>
    </location>
</feature>
<accession>A0A6V7V0Q0</accession>
<feature type="region of interest" description="Disordered" evidence="6">
    <location>
        <begin position="205"/>
        <end position="271"/>
    </location>
</feature>
<evidence type="ECO:0000313" key="9">
    <source>
        <dbReference type="Proteomes" id="UP000580250"/>
    </source>
</evidence>
<dbReference type="InterPro" id="IPR047167">
    <property type="entry name" value="NFE2-like"/>
</dbReference>
<evidence type="ECO:0000256" key="6">
    <source>
        <dbReference type="SAM" id="MobiDB-lite"/>
    </source>
</evidence>
<keyword evidence="5" id="KW-0539">Nucleus</keyword>
<evidence type="ECO:0000256" key="4">
    <source>
        <dbReference type="ARBA" id="ARBA00023163"/>
    </source>
</evidence>
<gene>
    <name evidence="8" type="ORF">MENT_LOCUS19642</name>
</gene>
<comment type="caution">
    <text evidence="8">The sequence shown here is derived from an EMBL/GenBank/DDBJ whole genome shotgun (WGS) entry which is preliminary data.</text>
</comment>
<feature type="compositionally biased region" description="Polar residues" evidence="6">
    <location>
        <begin position="259"/>
        <end position="269"/>
    </location>
</feature>
<dbReference type="Pfam" id="PF03131">
    <property type="entry name" value="bZIP_Maf"/>
    <property type="match status" value="1"/>
</dbReference>
<evidence type="ECO:0000256" key="5">
    <source>
        <dbReference type="ARBA" id="ARBA00023242"/>
    </source>
</evidence>
<evidence type="ECO:0000256" key="3">
    <source>
        <dbReference type="ARBA" id="ARBA00023159"/>
    </source>
</evidence>
<dbReference type="GO" id="GO:0000978">
    <property type="term" value="F:RNA polymerase II cis-regulatory region sequence-specific DNA binding"/>
    <property type="evidence" value="ECO:0007669"/>
    <property type="project" value="InterPro"/>
</dbReference>
<dbReference type="SUPFAM" id="SSF47454">
    <property type="entry name" value="A DNA-binding domain in eukaryotic transcription factors"/>
    <property type="match status" value="1"/>
</dbReference>
<feature type="domain" description="BZIP" evidence="7">
    <location>
        <begin position="827"/>
        <end position="842"/>
    </location>
</feature>
<feature type="region of interest" description="Disordered" evidence="6">
    <location>
        <begin position="422"/>
        <end position="446"/>
    </location>
</feature>
<dbReference type="InterPro" id="IPR004826">
    <property type="entry name" value="bZIP_Maf"/>
</dbReference>
<feature type="compositionally biased region" description="Polar residues" evidence="6">
    <location>
        <begin position="427"/>
        <end position="444"/>
    </location>
</feature>
<dbReference type="GO" id="GO:0000981">
    <property type="term" value="F:DNA-binding transcription factor activity, RNA polymerase II-specific"/>
    <property type="evidence" value="ECO:0007669"/>
    <property type="project" value="TreeGrafter"/>
</dbReference>
<keyword evidence="1" id="KW-0805">Transcription regulation</keyword>
<dbReference type="PANTHER" id="PTHR24411:SF55">
    <property type="entry name" value="SEGMENTATION PROTEIN CAP'N'COLLAR"/>
    <property type="match status" value="1"/>
</dbReference>
<dbReference type="Gene3D" id="1.10.880.10">
    <property type="entry name" value="Transcription factor, Skn-1-like, DNA-binding domain"/>
    <property type="match status" value="1"/>
</dbReference>
<evidence type="ECO:0000313" key="8">
    <source>
        <dbReference type="EMBL" id="CAD2168289.1"/>
    </source>
</evidence>
<dbReference type="Proteomes" id="UP000580250">
    <property type="component" value="Unassembled WGS sequence"/>
</dbReference>
<dbReference type="EMBL" id="CAJEWN010000139">
    <property type="protein sequence ID" value="CAD2168289.1"/>
    <property type="molecule type" value="Genomic_DNA"/>
</dbReference>
<keyword evidence="3" id="KW-0010">Activator</keyword>
<keyword evidence="2" id="KW-0238">DNA-binding</keyword>
<protein>
    <recommendedName>
        <fullName evidence="7">BZIP domain-containing protein</fullName>
    </recommendedName>
</protein>
<keyword evidence="4" id="KW-0804">Transcription</keyword>
<dbReference type="PANTHER" id="PTHR24411">
    <property type="entry name" value="NUCLEAR FACTOR ERYTHROID 2-RELATED FACTOR"/>
    <property type="match status" value="1"/>
</dbReference>
<reference evidence="8 9" key="1">
    <citation type="submission" date="2020-08" db="EMBL/GenBank/DDBJ databases">
        <authorList>
            <person name="Koutsovoulos G."/>
            <person name="Danchin GJ E."/>
        </authorList>
    </citation>
    <scope>NUCLEOTIDE SEQUENCE [LARGE SCALE GENOMIC DNA]</scope>
</reference>
<dbReference type="GO" id="GO:0005634">
    <property type="term" value="C:nucleus"/>
    <property type="evidence" value="ECO:0007669"/>
    <property type="project" value="TreeGrafter"/>
</dbReference>
<dbReference type="OrthoDB" id="7458135at2759"/>